<feature type="compositionally biased region" description="Basic and acidic residues" evidence="1">
    <location>
        <begin position="164"/>
        <end position="190"/>
    </location>
</feature>
<proteinExistence type="predicted"/>
<dbReference type="OrthoDB" id="9825199at2"/>
<dbReference type="RefSeq" id="WP_132493357.1">
    <property type="nucleotide sequence ID" value="NZ_SMKW01000077.1"/>
</dbReference>
<name>A0A4R4Y4T4_9PSEU</name>
<feature type="compositionally biased region" description="Basic and acidic residues" evidence="1">
    <location>
        <begin position="7"/>
        <end position="97"/>
    </location>
</feature>
<evidence type="ECO:0000256" key="1">
    <source>
        <dbReference type="SAM" id="MobiDB-lite"/>
    </source>
</evidence>
<feature type="compositionally biased region" description="Basic and acidic residues" evidence="1">
    <location>
        <begin position="216"/>
        <end position="237"/>
    </location>
</feature>
<dbReference type="Proteomes" id="UP000294947">
    <property type="component" value="Unassembled WGS sequence"/>
</dbReference>
<keyword evidence="3" id="KW-1185">Reference proteome</keyword>
<gene>
    <name evidence="2" type="ORF">E1288_37050</name>
</gene>
<accession>A0A4R4Y4T4</accession>
<dbReference type="AlphaFoldDB" id="A0A4R4Y4T4"/>
<protein>
    <submittedName>
        <fullName evidence="2">Uncharacterized protein</fullName>
    </submittedName>
</protein>
<feature type="region of interest" description="Disordered" evidence="1">
    <location>
        <begin position="1"/>
        <end position="243"/>
    </location>
</feature>
<dbReference type="EMBL" id="SMKW01000077">
    <property type="protein sequence ID" value="TDD39391.1"/>
    <property type="molecule type" value="Genomic_DNA"/>
</dbReference>
<evidence type="ECO:0000313" key="2">
    <source>
        <dbReference type="EMBL" id="TDD39391.1"/>
    </source>
</evidence>
<reference evidence="2 3" key="1">
    <citation type="submission" date="2019-03" db="EMBL/GenBank/DDBJ databases">
        <title>Draft genome sequences of novel Actinobacteria.</title>
        <authorList>
            <person name="Sahin N."/>
            <person name="Ay H."/>
            <person name="Saygin H."/>
        </authorList>
    </citation>
    <scope>NUCLEOTIDE SEQUENCE [LARGE SCALE GENOMIC DNA]</scope>
    <source>
        <strain evidence="2 3">7K502</strain>
    </source>
</reference>
<organism evidence="2 3">
    <name type="scientific">Saccharopolyspora elongata</name>
    <dbReference type="NCBI Taxonomy" id="2530387"/>
    <lineage>
        <taxon>Bacteria</taxon>
        <taxon>Bacillati</taxon>
        <taxon>Actinomycetota</taxon>
        <taxon>Actinomycetes</taxon>
        <taxon>Pseudonocardiales</taxon>
        <taxon>Pseudonocardiaceae</taxon>
        <taxon>Saccharopolyspora</taxon>
    </lineage>
</organism>
<sequence length="243" mass="26220">MHSAVVAERDQVTTARCERERSGDPAGEDGRGGAEHRDPAFGVAGRDDRDVSVQHGERGIGRGGGVDRGDRRPSRVFAEHDQPPGRDLSERRERLAASRDGNGSGRAVRFRRRDEPAAGAVEPPVQQPGSRGGEDVHLPGSGQQHRNGVDDAGAAEVGPGRLIGEPRAHAAARVADRDQRPALRCRDGRRWPGRRGAEVQPAVRPVAEQDLASAVLDHERARISEPHRPLARHEPRSVHSGLP</sequence>
<evidence type="ECO:0000313" key="3">
    <source>
        <dbReference type="Proteomes" id="UP000294947"/>
    </source>
</evidence>
<comment type="caution">
    <text evidence="2">The sequence shown here is derived from an EMBL/GenBank/DDBJ whole genome shotgun (WGS) entry which is preliminary data.</text>
</comment>